<organism evidence="2 3">
    <name type="scientific">Phaeosphaeria nodorum (strain SN15 / ATCC MYA-4574 / FGSC 10173)</name>
    <name type="common">Glume blotch fungus</name>
    <name type="synonym">Parastagonospora nodorum</name>
    <dbReference type="NCBI Taxonomy" id="321614"/>
    <lineage>
        <taxon>Eukaryota</taxon>
        <taxon>Fungi</taxon>
        <taxon>Dikarya</taxon>
        <taxon>Ascomycota</taxon>
        <taxon>Pezizomycotina</taxon>
        <taxon>Dothideomycetes</taxon>
        <taxon>Pleosporomycetidae</taxon>
        <taxon>Pleosporales</taxon>
        <taxon>Pleosporineae</taxon>
        <taxon>Phaeosphaeriaceae</taxon>
        <taxon>Parastagonospora</taxon>
    </lineage>
</organism>
<sequence>MTNYLEYMGVDEGNQMWVEWFKSHDTNNDGVITVDEAAKQ</sequence>
<accession>A0A7U2FD36</accession>
<dbReference type="Gene3D" id="1.10.238.10">
    <property type="entry name" value="EF-hand"/>
    <property type="match status" value="1"/>
</dbReference>
<dbReference type="AlphaFoldDB" id="A0A7U2FD36"/>
<dbReference type="InterPro" id="IPR002048">
    <property type="entry name" value="EF_hand_dom"/>
</dbReference>
<dbReference type="SUPFAM" id="SSF47473">
    <property type="entry name" value="EF-hand"/>
    <property type="match status" value="1"/>
</dbReference>
<dbReference type="EMBL" id="CP069036">
    <property type="protein sequence ID" value="QRD03075.1"/>
    <property type="molecule type" value="Genomic_DNA"/>
</dbReference>
<evidence type="ECO:0000313" key="3">
    <source>
        <dbReference type="Proteomes" id="UP000663193"/>
    </source>
</evidence>
<proteinExistence type="predicted"/>
<gene>
    <name evidence="2" type="ORF">JI435_141510</name>
</gene>
<reference evidence="3" key="1">
    <citation type="journal article" date="2021" name="BMC Genomics">
        <title>Chromosome-level genome assembly and manually-curated proteome of model necrotroph Parastagonospora nodorum Sn15 reveals a genome-wide trove of candidate effector homologs, and redundancy of virulence-related functions within an accessory chromosome.</title>
        <authorList>
            <person name="Bertazzoni S."/>
            <person name="Jones D.A.B."/>
            <person name="Phan H.T."/>
            <person name="Tan K.-C."/>
            <person name="Hane J.K."/>
        </authorList>
    </citation>
    <scope>NUCLEOTIDE SEQUENCE [LARGE SCALE GENOMIC DNA]</scope>
    <source>
        <strain evidence="3">SN15 / ATCC MYA-4574 / FGSC 10173)</strain>
    </source>
</reference>
<dbReference type="InterPro" id="IPR011992">
    <property type="entry name" value="EF-hand-dom_pair"/>
</dbReference>
<dbReference type="GO" id="GO:0005509">
    <property type="term" value="F:calcium ion binding"/>
    <property type="evidence" value="ECO:0007669"/>
    <property type="project" value="InterPro"/>
</dbReference>
<protein>
    <recommendedName>
        <fullName evidence="1">EF-hand domain-containing protein</fullName>
    </recommendedName>
</protein>
<evidence type="ECO:0000259" key="1">
    <source>
        <dbReference type="PROSITE" id="PS50222"/>
    </source>
</evidence>
<dbReference type="VEuPathDB" id="FungiDB:JI435_141510"/>
<feature type="domain" description="EF-hand" evidence="1">
    <location>
        <begin position="12"/>
        <end position="40"/>
    </location>
</feature>
<name>A0A7U2FD36_PHANO</name>
<dbReference type="PROSITE" id="PS50222">
    <property type="entry name" value="EF_HAND_2"/>
    <property type="match status" value="1"/>
</dbReference>
<dbReference type="Proteomes" id="UP000663193">
    <property type="component" value="Chromosome 14"/>
</dbReference>
<dbReference type="OrthoDB" id="444540at2759"/>
<keyword evidence="3" id="KW-1185">Reference proteome</keyword>
<evidence type="ECO:0000313" key="2">
    <source>
        <dbReference type="EMBL" id="QRD03075.1"/>
    </source>
</evidence>